<feature type="coiled-coil region" evidence="1">
    <location>
        <begin position="38"/>
        <end position="65"/>
    </location>
</feature>
<reference evidence="3 7" key="1">
    <citation type="journal article" date="2018" name="Nat. Biotechnol.">
        <title>A standardized bacterial taxonomy based on genome phylogeny substantially revises the tree of life.</title>
        <authorList>
            <person name="Parks D.H."/>
            <person name="Chuvochina M."/>
            <person name="Waite D.W."/>
            <person name="Rinke C."/>
            <person name="Skarshewski A."/>
            <person name="Chaumeil P.A."/>
            <person name="Hugenholtz P."/>
        </authorList>
    </citation>
    <scope>NUCLEOTIDE SEQUENCE [LARGE SCALE GENOMIC DNA]</scope>
    <source>
        <strain evidence="3">UBA9669</strain>
    </source>
</reference>
<name>A0A2N6VEN7_9GAMM</name>
<dbReference type="EMBL" id="CP068176">
    <property type="protein sequence ID" value="QQT86928.1"/>
    <property type="molecule type" value="Genomic_DNA"/>
</dbReference>
<reference evidence="5" key="3">
    <citation type="journal article" date="2022" name="J Glob Antimicrob Resist">
        <title>Comparative analysis of IMP-4- and OXA-58-containing plasmids of three carbapenemase-producing Acinetobacter ursingii strains in the Netherlands.</title>
        <authorList>
            <person name="Hendrickx A.P.A."/>
            <person name="Schade R.P."/>
            <person name="Landman F."/>
            <person name="Bosch T."/>
            <person name="Schouls L.M."/>
            <person name="van Dijk K."/>
        </authorList>
    </citation>
    <scope>NUCLEOTIDE SEQUENCE</scope>
    <source>
        <strain evidence="5">RIVM_C010559</strain>
        <strain evidence="6">RIVM_C010761</strain>
    </source>
</reference>
<accession>A0A2N6VEN7</accession>
<evidence type="ECO:0000313" key="3">
    <source>
        <dbReference type="EMBL" id="HCK28809.1"/>
    </source>
</evidence>
<evidence type="ECO:0000313" key="4">
    <source>
        <dbReference type="EMBL" id="QQT86928.1"/>
    </source>
</evidence>
<feature type="signal peptide" evidence="2">
    <location>
        <begin position="1"/>
        <end position="21"/>
    </location>
</feature>
<reference evidence="4 8" key="2">
    <citation type="submission" date="2021-01" db="EMBL/GenBank/DDBJ databases">
        <title>FDA dAtabase for Regulatory Grade micrObial Sequences (FDA-ARGOS): Supporting development and validation of Infectious Disease Dx tests.</title>
        <authorList>
            <person name="Sproer C."/>
            <person name="Gronow S."/>
            <person name="Severitt S."/>
            <person name="Schroder I."/>
            <person name="Tallon L."/>
            <person name="Sadzewicz L."/>
            <person name="Zhao X."/>
            <person name="Boylan J."/>
            <person name="Ott S."/>
            <person name="Bowen H."/>
            <person name="Vavikolanu K."/>
            <person name="Mehta A."/>
            <person name="Aluvathingal J."/>
            <person name="Nadendla S."/>
            <person name="Lowell S."/>
            <person name="Myers T."/>
            <person name="Yan Y."/>
            <person name="Sichtig H."/>
        </authorList>
    </citation>
    <scope>NUCLEOTIDE SEQUENCE [LARGE SCALE GENOMIC DNA]</scope>
    <source>
        <strain evidence="4 8">FDAARGOS_1096</strain>
    </source>
</reference>
<organism evidence="3 7">
    <name type="scientific">Acinetobacter ursingii</name>
    <dbReference type="NCBI Taxonomy" id="108980"/>
    <lineage>
        <taxon>Bacteria</taxon>
        <taxon>Pseudomonadati</taxon>
        <taxon>Pseudomonadota</taxon>
        <taxon>Gammaproteobacteria</taxon>
        <taxon>Moraxellales</taxon>
        <taxon>Moraxellaceae</taxon>
        <taxon>Acinetobacter</taxon>
    </lineage>
</organism>
<feature type="chain" id="PRO_5044069688" evidence="2">
    <location>
        <begin position="22"/>
        <end position="142"/>
    </location>
</feature>
<dbReference type="Proteomes" id="UP000595320">
    <property type="component" value="Chromosome"/>
</dbReference>
<dbReference type="RefSeq" id="WP_004991828.1">
    <property type="nucleotide sequence ID" value="NZ_AP018824.1"/>
</dbReference>
<dbReference type="Proteomes" id="UP000263596">
    <property type="component" value="Unassembled WGS sequence"/>
</dbReference>
<dbReference type="EMBL" id="CP089044">
    <property type="protein sequence ID" value="UYF75168.1"/>
    <property type="molecule type" value="Genomic_DNA"/>
</dbReference>
<evidence type="ECO:0000256" key="2">
    <source>
        <dbReference type="SAM" id="SignalP"/>
    </source>
</evidence>
<evidence type="ECO:0000313" key="7">
    <source>
        <dbReference type="Proteomes" id="UP000263596"/>
    </source>
</evidence>
<gene>
    <name evidence="3" type="ORF">DHW29_00395</name>
    <name evidence="4" type="ORF">I6I53_03865</name>
    <name evidence="6" type="ORF">LSO58_15405</name>
    <name evidence="5" type="ORF">LSO60_15195</name>
</gene>
<evidence type="ECO:0000313" key="8">
    <source>
        <dbReference type="Proteomes" id="UP000595320"/>
    </source>
</evidence>
<dbReference type="Proteomes" id="UP001164081">
    <property type="component" value="Chromosome"/>
</dbReference>
<keyword evidence="1" id="KW-0175">Coiled coil</keyword>
<protein>
    <submittedName>
        <fullName evidence="3">Uncharacterized protein</fullName>
    </submittedName>
</protein>
<dbReference type="EMBL" id="CP089051">
    <property type="protein sequence ID" value="UYF71554.1"/>
    <property type="molecule type" value="Genomic_DNA"/>
</dbReference>
<dbReference type="AlphaFoldDB" id="A0A2N6VEN7"/>
<sequence>MKIKLLGCAMLALTASNFVQAEVNTKPFTTTELKALSCTDLSVEKANAKRELAAAERNITNIQTDTPNKTISKWAGVAGGALSAFGGKSEHAAKAKDMANNLAGSEDTSDENNLKLQQALKNKAQTNIENIETYQKSKKCKI</sequence>
<keyword evidence="2" id="KW-0732">Signal</keyword>
<dbReference type="EMBL" id="DPVE01000008">
    <property type="protein sequence ID" value="HCK28809.1"/>
    <property type="molecule type" value="Genomic_DNA"/>
</dbReference>
<dbReference type="Proteomes" id="UP001164064">
    <property type="component" value="Chromosome"/>
</dbReference>
<evidence type="ECO:0000313" key="6">
    <source>
        <dbReference type="EMBL" id="UYF75168.1"/>
    </source>
</evidence>
<proteinExistence type="predicted"/>
<evidence type="ECO:0000256" key="1">
    <source>
        <dbReference type="SAM" id="Coils"/>
    </source>
</evidence>
<evidence type="ECO:0000313" key="5">
    <source>
        <dbReference type="EMBL" id="UYF71554.1"/>
    </source>
</evidence>